<keyword evidence="2" id="KW-0472">Membrane</keyword>
<name>A0A2G6MQ02_9BACT</name>
<reference evidence="3 4" key="1">
    <citation type="submission" date="2017-10" db="EMBL/GenBank/DDBJ databases">
        <title>Novel microbial diversity and functional potential in the marine mammal oral microbiome.</title>
        <authorList>
            <person name="Dudek N.K."/>
            <person name="Sun C.L."/>
            <person name="Burstein D."/>
            <person name="Kantor R.S."/>
            <person name="Aliaga Goltsman D.S."/>
            <person name="Bik E.M."/>
            <person name="Thomas B.C."/>
            <person name="Banfield J.F."/>
            <person name="Relman D.A."/>
        </authorList>
    </citation>
    <scope>NUCLEOTIDE SEQUENCE [LARGE SCALE GENOMIC DNA]</scope>
    <source>
        <strain evidence="3">DOLJORAL78_47_202</strain>
    </source>
</reference>
<evidence type="ECO:0000256" key="1">
    <source>
        <dbReference type="SAM" id="Coils"/>
    </source>
</evidence>
<feature type="coiled-coil region" evidence="1">
    <location>
        <begin position="71"/>
        <end position="108"/>
    </location>
</feature>
<organism evidence="3 4">
    <name type="scientific">Desulfobacter postgatei</name>
    <dbReference type="NCBI Taxonomy" id="2293"/>
    <lineage>
        <taxon>Bacteria</taxon>
        <taxon>Pseudomonadati</taxon>
        <taxon>Thermodesulfobacteriota</taxon>
        <taxon>Desulfobacteria</taxon>
        <taxon>Desulfobacterales</taxon>
        <taxon>Desulfobacteraceae</taxon>
        <taxon>Desulfobacter</taxon>
    </lineage>
</organism>
<dbReference type="InterPro" id="IPR052534">
    <property type="entry name" value="Extracell_DNA_Util/SecSys_Comp"/>
</dbReference>
<dbReference type="GO" id="GO:0043107">
    <property type="term" value="P:type IV pilus-dependent motility"/>
    <property type="evidence" value="ECO:0007669"/>
    <property type="project" value="TreeGrafter"/>
</dbReference>
<dbReference type="AlphaFoldDB" id="A0A2G6MQ02"/>
<keyword evidence="1" id="KW-0175">Coiled coil</keyword>
<accession>A0A2G6MQ02</accession>
<dbReference type="Proteomes" id="UP000231203">
    <property type="component" value="Unassembled WGS sequence"/>
</dbReference>
<feature type="transmembrane region" description="Helical" evidence="2">
    <location>
        <begin position="21"/>
        <end position="41"/>
    </location>
</feature>
<dbReference type="InterPro" id="IPR007813">
    <property type="entry name" value="PilN"/>
</dbReference>
<protein>
    <submittedName>
        <fullName evidence="3">Pilus assembly protein PilN</fullName>
    </submittedName>
</protein>
<sequence>MIRINLLPFRHARKKENIRRQVSVFVLSLVFILLLLGWGFYTLDNEISRTQNQVAQVKAESLKYKAKADKVSRIKKKLKVLKDKLAIVEDLKKRKNEQQILLEQLAQRLVETKMWLSSVSADAKAVSLKGIAFDNPTIASFMRNLEDSDLFGAVDLKLSKTKKLHDNIRLKEFAISCTKIVPKPVSNKTDKNGKSRKRKK</sequence>
<comment type="caution">
    <text evidence="3">The sequence shown here is derived from an EMBL/GenBank/DDBJ whole genome shotgun (WGS) entry which is preliminary data.</text>
</comment>
<gene>
    <name evidence="3" type="ORF">CSA25_06370</name>
</gene>
<dbReference type="PANTHER" id="PTHR40278">
    <property type="entry name" value="DNA UTILIZATION PROTEIN HOFN"/>
    <property type="match status" value="1"/>
</dbReference>
<dbReference type="EMBL" id="PDTI01000059">
    <property type="protein sequence ID" value="PIE62177.1"/>
    <property type="molecule type" value="Genomic_DNA"/>
</dbReference>
<dbReference type="PANTHER" id="PTHR40278:SF2">
    <property type="entry name" value="TYPE IV PILUS INNER MEMBRANE COMPONENT PILN"/>
    <property type="match status" value="1"/>
</dbReference>
<evidence type="ECO:0000313" key="4">
    <source>
        <dbReference type="Proteomes" id="UP000231203"/>
    </source>
</evidence>
<keyword evidence="2" id="KW-0812">Transmembrane</keyword>
<dbReference type="Pfam" id="PF05137">
    <property type="entry name" value="PilN"/>
    <property type="match status" value="1"/>
</dbReference>
<keyword evidence="2" id="KW-1133">Transmembrane helix</keyword>
<dbReference type="GO" id="GO:0043683">
    <property type="term" value="P:type IV pilus assembly"/>
    <property type="evidence" value="ECO:0007669"/>
    <property type="project" value="TreeGrafter"/>
</dbReference>
<evidence type="ECO:0000256" key="2">
    <source>
        <dbReference type="SAM" id="Phobius"/>
    </source>
</evidence>
<evidence type="ECO:0000313" key="3">
    <source>
        <dbReference type="EMBL" id="PIE62177.1"/>
    </source>
</evidence>
<proteinExistence type="predicted"/>